<organism evidence="1">
    <name type="scientific">Trepomonas sp. PC1</name>
    <dbReference type="NCBI Taxonomy" id="1076344"/>
    <lineage>
        <taxon>Eukaryota</taxon>
        <taxon>Metamonada</taxon>
        <taxon>Diplomonadida</taxon>
        <taxon>Hexamitidae</taxon>
        <taxon>Hexamitinae</taxon>
        <taxon>Trepomonas</taxon>
    </lineage>
</organism>
<sequence length="514" mass="59363">SYARIRFSVPITAESVHKKFMLSAAKAVFGEHVQLTTEPEAAVSYMISCQNDEDIFKKYNHILLMDGGDGTFDYIMMKKHLHKEKTIWSECYGNAYTNAGAILYDSFFKVMTGVFQQVDNFTKKFINGLYDDFRLKTGANEVTDTTQYEFMIKIQKNFLENLRTIIQKLIEGNQVNVSCEGKVQTAESFQKLLASQPIEKIIQTSRIIMPNATIMNIISPINQIIQDLKQTKLEMDQKNINYSSDSTIAVFVGGLAANKTILQKLQHVIEKQMGFDFMRNIQYPQIVIPQGIPINRANITLRDYDQQAKYNLYLLSQKTIPEIKITTVVKSTYQNKSIQFSPQMAGQLIRTVPTMLMKKGTKLAPENNEQIDALKMHVNQPVTLVFFKSKFDKVPPFFNLDNINNEAKFKAKYQDFWDNRQLLSCQVLISKQDVASFDCEFTRNLTQNLHINAKIDVQIHLVFDFQQFNPNPVIQIFLEDKDTQILGLIKQIDFWSWYDQDIAENELNFEIIKK</sequence>
<proteinExistence type="predicted"/>
<protein>
    <submittedName>
        <fullName evidence="1">Uncharacterized protein</fullName>
    </submittedName>
</protein>
<dbReference type="AlphaFoldDB" id="A0A146JYR3"/>
<dbReference type="EMBL" id="GDID01006783">
    <property type="protein sequence ID" value="JAP89823.1"/>
    <property type="molecule type" value="Transcribed_RNA"/>
</dbReference>
<name>A0A146JYR3_9EUKA</name>
<accession>A0A146JYR3</accession>
<evidence type="ECO:0000313" key="1">
    <source>
        <dbReference type="EMBL" id="JAP89823.1"/>
    </source>
</evidence>
<gene>
    <name evidence="1" type="ORF">TPC1_30682</name>
</gene>
<reference evidence="1" key="1">
    <citation type="submission" date="2015-07" db="EMBL/GenBank/DDBJ databases">
        <title>Adaptation to a free-living lifestyle via gene acquisitions in the diplomonad Trepomonas sp. PC1.</title>
        <authorList>
            <person name="Xu F."/>
            <person name="Jerlstrom-Hultqvist J."/>
            <person name="Kolisko M."/>
            <person name="Simpson A.G.B."/>
            <person name="Roger A.J."/>
            <person name="Svard S.G."/>
            <person name="Andersson J.O."/>
        </authorList>
    </citation>
    <scope>NUCLEOTIDE SEQUENCE</scope>
    <source>
        <strain evidence="1">PC1</strain>
    </source>
</reference>
<feature type="non-terminal residue" evidence="1">
    <location>
        <position position="1"/>
    </location>
</feature>